<name>A0A4U5M3U5_STECR</name>
<dbReference type="SUPFAM" id="SSF55486">
    <property type="entry name" value="Metalloproteases ('zincins'), catalytic domain"/>
    <property type="match status" value="1"/>
</dbReference>
<evidence type="ECO:0000259" key="10">
    <source>
        <dbReference type="Pfam" id="PF05649"/>
    </source>
</evidence>
<feature type="domain" description="Peptidase M13 N-terminal" evidence="10">
    <location>
        <begin position="88"/>
        <end position="476"/>
    </location>
</feature>
<dbReference type="PANTHER" id="PTHR11733">
    <property type="entry name" value="ZINC METALLOPROTEASE FAMILY M13 NEPRILYSIN-RELATED"/>
    <property type="match status" value="1"/>
</dbReference>
<gene>
    <name evidence="11" type="ORF">L596_027263</name>
</gene>
<comment type="cofactor">
    <cofactor evidence="1">
        <name>Zn(2+)</name>
        <dbReference type="ChEBI" id="CHEBI:29105"/>
    </cofactor>
</comment>
<evidence type="ECO:0008006" key="13">
    <source>
        <dbReference type="Google" id="ProtNLM"/>
    </source>
</evidence>
<dbReference type="GO" id="GO:0005886">
    <property type="term" value="C:plasma membrane"/>
    <property type="evidence" value="ECO:0007669"/>
    <property type="project" value="TreeGrafter"/>
</dbReference>
<dbReference type="EMBL" id="AZBU02000010">
    <property type="protein sequence ID" value="TKR63430.1"/>
    <property type="molecule type" value="Genomic_DNA"/>
</dbReference>
<dbReference type="InterPro" id="IPR024079">
    <property type="entry name" value="MetalloPept_cat_dom_sf"/>
</dbReference>
<dbReference type="PROSITE" id="PS51885">
    <property type="entry name" value="NEPRILYSIN"/>
    <property type="match status" value="1"/>
</dbReference>
<evidence type="ECO:0000256" key="4">
    <source>
        <dbReference type="ARBA" id="ARBA00022723"/>
    </source>
</evidence>
<sequence length="746" mass="84842">MVNVVLLLAILSYASSFSGNVFVNVFINQNSPVIVNSPALCSGPNCYSVNVAVQPESSGKSLPNVGTSQGFKDAGKLLSDAMDLKVNPCDDYYNYTCGGWMATAKYRYGRPSKNAMFDTGHDITENMIELFSDPKPSGSEIIDHLKNAYSLCVNANNSKAMEALLEDIRESATSWPILDQSFKFSITQLIHVVHNTAVMKLSVEPDIRNTEGRHRNILVIDQPPFSMNKDHFANQDRSKVQINALKKHMIKKIGLLRKLLPKKGRLLPVDLAKKVDEMFQLEAELALAPESSQFIPFKNVSQHFRKLDWGYLVDPNWENDELERKNPEVKVNIGYLKVLESIVRDRTKREAFLNYAFWSYFRERFLNKFQFTGAFAEFDEITTVLSRTTLVNQPREMACAATLNFYSKREMPNLATGAMYAKKHVSKEIVDEVKEMIENVKTALIEILNDKEWMSPEVKKVAIAKLQHQSLNIAYPEWTLNNTLLDDYYRKLIKSLNGSSTFSSYLSKIREYLITKDYEKIGTEVDTTQFIYPSGFVNGAHSANLNTMQLPAGMFRAPYFRLDYPKAVNYAILGAVIGHEYSHTFDATGKEYNELGNKKNWWDDFSKENYGNLTGCLVSQFDKLQIPGTNLSTNGSKTLSENIADDGGLKVALKAYKNWLKTQPGGEEPRIPGFEHLTNEQMFFAAFGRGFCSMNTVYDKVERYIWDSHPVDYRAVMPIKNSPDFEEIFQCSKESEMVRDKRCGVW</sequence>
<dbReference type="InterPro" id="IPR008753">
    <property type="entry name" value="Peptidase_M13_N"/>
</dbReference>
<dbReference type="Gene3D" id="1.10.1380.10">
    <property type="entry name" value="Neutral endopeptidase , domain2"/>
    <property type="match status" value="1"/>
</dbReference>
<dbReference type="Proteomes" id="UP000298663">
    <property type="component" value="Unassembled WGS sequence"/>
</dbReference>
<dbReference type="InterPro" id="IPR042089">
    <property type="entry name" value="Peptidase_M13_dom_2"/>
</dbReference>
<dbReference type="PANTHER" id="PTHR11733:SF240">
    <property type="entry name" value="GH14155P-RELATED"/>
    <property type="match status" value="1"/>
</dbReference>
<dbReference type="InterPro" id="IPR018497">
    <property type="entry name" value="Peptidase_M13_C"/>
</dbReference>
<dbReference type="AlphaFoldDB" id="A0A4U5M3U5"/>
<keyword evidence="8" id="KW-0732">Signal</keyword>
<keyword evidence="6" id="KW-0862">Zinc</keyword>
<dbReference type="STRING" id="34508.A0A4U5M3U5"/>
<evidence type="ECO:0000256" key="6">
    <source>
        <dbReference type="ARBA" id="ARBA00022833"/>
    </source>
</evidence>
<dbReference type="Gene3D" id="3.40.390.10">
    <property type="entry name" value="Collagenase (Catalytic Domain)"/>
    <property type="match status" value="1"/>
</dbReference>
<evidence type="ECO:0000256" key="1">
    <source>
        <dbReference type="ARBA" id="ARBA00001947"/>
    </source>
</evidence>
<dbReference type="OrthoDB" id="6475849at2759"/>
<keyword evidence="3" id="KW-0645">Protease</keyword>
<dbReference type="PRINTS" id="PR00786">
    <property type="entry name" value="NEPRILYSIN"/>
</dbReference>
<feature type="domain" description="Peptidase M13 C-terminal" evidence="9">
    <location>
        <begin position="541"/>
        <end position="744"/>
    </location>
</feature>
<evidence type="ECO:0000259" key="9">
    <source>
        <dbReference type="Pfam" id="PF01431"/>
    </source>
</evidence>
<feature type="chain" id="PRO_5021025712" description="Peptidase M13 C-terminal domain-containing protein" evidence="8">
    <location>
        <begin position="17"/>
        <end position="746"/>
    </location>
</feature>
<dbReference type="Pfam" id="PF05649">
    <property type="entry name" value="Peptidase_M13_N"/>
    <property type="match status" value="1"/>
</dbReference>
<protein>
    <recommendedName>
        <fullName evidence="13">Peptidase M13 C-terminal domain-containing protein</fullName>
    </recommendedName>
</protein>
<evidence type="ECO:0000256" key="5">
    <source>
        <dbReference type="ARBA" id="ARBA00022801"/>
    </source>
</evidence>
<proteinExistence type="inferred from homology"/>
<evidence type="ECO:0000256" key="2">
    <source>
        <dbReference type="ARBA" id="ARBA00007357"/>
    </source>
</evidence>
<evidence type="ECO:0000313" key="12">
    <source>
        <dbReference type="Proteomes" id="UP000298663"/>
    </source>
</evidence>
<reference evidence="11 12" key="2">
    <citation type="journal article" date="2019" name="G3 (Bethesda)">
        <title>Hybrid Assembly of the Genome of the Entomopathogenic Nematode Steinernema carpocapsae Identifies the X-Chromosome.</title>
        <authorList>
            <person name="Serra L."/>
            <person name="Macchietto M."/>
            <person name="Macias-Munoz A."/>
            <person name="McGill C.J."/>
            <person name="Rodriguez I.M."/>
            <person name="Rodriguez B."/>
            <person name="Murad R."/>
            <person name="Mortazavi A."/>
        </authorList>
    </citation>
    <scope>NUCLEOTIDE SEQUENCE [LARGE SCALE GENOMIC DNA]</scope>
    <source>
        <strain evidence="11 12">ALL</strain>
    </source>
</reference>
<keyword evidence="4" id="KW-0479">Metal-binding</keyword>
<comment type="similarity">
    <text evidence="2">Belongs to the peptidase M13 family.</text>
</comment>
<feature type="signal peptide" evidence="8">
    <location>
        <begin position="1"/>
        <end position="16"/>
    </location>
</feature>
<keyword evidence="7" id="KW-0482">Metalloprotease</keyword>
<organism evidence="11 12">
    <name type="scientific">Steinernema carpocapsae</name>
    <name type="common">Entomopathogenic nematode</name>
    <dbReference type="NCBI Taxonomy" id="34508"/>
    <lineage>
        <taxon>Eukaryota</taxon>
        <taxon>Metazoa</taxon>
        <taxon>Ecdysozoa</taxon>
        <taxon>Nematoda</taxon>
        <taxon>Chromadorea</taxon>
        <taxon>Rhabditida</taxon>
        <taxon>Tylenchina</taxon>
        <taxon>Panagrolaimomorpha</taxon>
        <taxon>Strongyloidoidea</taxon>
        <taxon>Steinernematidae</taxon>
        <taxon>Steinernema</taxon>
    </lineage>
</organism>
<dbReference type="CDD" id="cd08662">
    <property type="entry name" value="M13"/>
    <property type="match status" value="1"/>
</dbReference>
<accession>A0A4U5M3U5</accession>
<dbReference type="GO" id="GO:0016485">
    <property type="term" value="P:protein processing"/>
    <property type="evidence" value="ECO:0007669"/>
    <property type="project" value="TreeGrafter"/>
</dbReference>
<dbReference type="GO" id="GO:0004222">
    <property type="term" value="F:metalloendopeptidase activity"/>
    <property type="evidence" value="ECO:0007669"/>
    <property type="project" value="InterPro"/>
</dbReference>
<keyword evidence="12" id="KW-1185">Reference proteome</keyword>
<dbReference type="InterPro" id="IPR000718">
    <property type="entry name" value="Peptidase_M13"/>
</dbReference>
<evidence type="ECO:0000313" key="11">
    <source>
        <dbReference type="EMBL" id="TKR63430.1"/>
    </source>
</evidence>
<evidence type="ECO:0000256" key="7">
    <source>
        <dbReference type="ARBA" id="ARBA00023049"/>
    </source>
</evidence>
<dbReference type="GO" id="GO:0046872">
    <property type="term" value="F:metal ion binding"/>
    <property type="evidence" value="ECO:0007669"/>
    <property type="project" value="UniProtKB-KW"/>
</dbReference>
<reference evidence="11 12" key="1">
    <citation type="journal article" date="2015" name="Genome Biol.">
        <title>Comparative genomics of Steinernema reveals deeply conserved gene regulatory networks.</title>
        <authorList>
            <person name="Dillman A.R."/>
            <person name="Macchietto M."/>
            <person name="Porter C.F."/>
            <person name="Rogers A."/>
            <person name="Williams B."/>
            <person name="Antoshechkin I."/>
            <person name="Lee M.M."/>
            <person name="Goodwin Z."/>
            <person name="Lu X."/>
            <person name="Lewis E.E."/>
            <person name="Goodrich-Blair H."/>
            <person name="Stock S.P."/>
            <person name="Adams B.J."/>
            <person name="Sternberg P.W."/>
            <person name="Mortazavi A."/>
        </authorList>
    </citation>
    <scope>NUCLEOTIDE SEQUENCE [LARGE SCALE GENOMIC DNA]</scope>
    <source>
        <strain evidence="11 12">ALL</strain>
    </source>
</reference>
<evidence type="ECO:0000256" key="3">
    <source>
        <dbReference type="ARBA" id="ARBA00022670"/>
    </source>
</evidence>
<comment type="caution">
    <text evidence="11">The sequence shown here is derived from an EMBL/GenBank/DDBJ whole genome shotgun (WGS) entry which is preliminary data.</text>
</comment>
<dbReference type="Pfam" id="PF01431">
    <property type="entry name" value="Peptidase_M13"/>
    <property type="match status" value="1"/>
</dbReference>
<keyword evidence="5" id="KW-0378">Hydrolase</keyword>
<evidence type="ECO:0000256" key="8">
    <source>
        <dbReference type="SAM" id="SignalP"/>
    </source>
</evidence>